<gene>
    <name evidence="1" type="ORF">PAPOLLO_LOCUS1602</name>
</gene>
<keyword evidence="2" id="KW-1185">Reference proteome</keyword>
<accession>A0A8S3W378</accession>
<sequence length="154" mass="17269">MLNENTEEKIETDEEIETYILHEETWQIVKKNPKKSRVSLVSSAVTQNDSPSTSTENDSRNELVVPLSLSYVPNSLKAICIDMINNYIHSLVQDIGSESPDLCIFGENLRSCEENLSFIAHDEKDLSVCLQTQNLLWKISPSGVKLTANSSPKN</sequence>
<dbReference type="AlphaFoldDB" id="A0A8S3W378"/>
<proteinExistence type="predicted"/>
<protein>
    <submittedName>
        <fullName evidence="1">(apollo) hypothetical protein</fullName>
    </submittedName>
</protein>
<dbReference type="EMBL" id="CAJQZP010000088">
    <property type="protein sequence ID" value="CAG4938185.1"/>
    <property type="molecule type" value="Genomic_DNA"/>
</dbReference>
<organism evidence="1 2">
    <name type="scientific">Parnassius apollo</name>
    <name type="common">Apollo butterfly</name>
    <name type="synonym">Papilio apollo</name>
    <dbReference type="NCBI Taxonomy" id="110799"/>
    <lineage>
        <taxon>Eukaryota</taxon>
        <taxon>Metazoa</taxon>
        <taxon>Ecdysozoa</taxon>
        <taxon>Arthropoda</taxon>
        <taxon>Hexapoda</taxon>
        <taxon>Insecta</taxon>
        <taxon>Pterygota</taxon>
        <taxon>Neoptera</taxon>
        <taxon>Endopterygota</taxon>
        <taxon>Lepidoptera</taxon>
        <taxon>Glossata</taxon>
        <taxon>Ditrysia</taxon>
        <taxon>Papilionoidea</taxon>
        <taxon>Papilionidae</taxon>
        <taxon>Parnassiinae</taxon>
        <taxon>Parnassini</taxon>
        <taxon>Parnassius</taxon>
        <taxon>Parnassius</taxon>
    </lineage>
</organism>
<name>A0A8S3W378_PARAO</name>
<dbReference type="Proteomes" id="UP000691718">
    <property type="component" value="Unassembled WGS sequence"/>
</dbReference>
<comment type="caution">
    <text evidence="1">The sequence shown here is derived from an EMBL/GenBank/DDBJ whole genome shotgun (WGS) entry which is preliminary data.</text>
</comment>
<evidence type="ECO:0000313" key="1">
    <source>
        <dbReference type="EMBL" id="CAG4938185.1"/>
    </source>
</evidence>
<reference evidence="1" key="1">
    <citation type="submission" date="2021-04" db="EMBL/GenBank/DDBJ databases">
        <authorList>
            <person name="Tunstrom K."/>
        </authorList>
    </citation>
    <scope>NUCLEOTIDE SEQUENCE</scope>
</reference>
<evidence type="ECO:0000313" key="2">
    <source>
        <dbReference type="Proteomes" id="UP000691718"/>
    </source>
</evidence>